<comment type="similarity">
    <text evidence="2">Belongs to the FAD-dependent glycerol-3-phosphate dehydrogenase family.</text>
</comment>
<dbReference type="STRING" id="317018.AVL63_00630"/>
<dbReference type="InterPro" id="IPR038299">
    <property type="entry name" value="DAO_C_sf"/>
</dbReference>
<evidence type="ECO:0000256" key="5">
    <source>
        <dbReference type="ARBA" id="ARBA00023002"/>
    </source>
</evidence>
<keyword evidence="10" id="KW-1185">Reference proteome</keyword>
<evidence type="ECO:0000256" key="1">
    <source>
        <dbReference type="ARBA" id="ARBA00001974"/>
    </source>
</evidence>
<comment type="cofactor">
    <cofactor evidence="1">
        <name>FAD</name>
        <dbReference type="ChEBI" id="CHEBI:57692"/>
    </cofactor>
</comment>
<dbReference type="Pfam" id="PF16901">
    <property type="entry name" value="DAO_C"/>
    <property type="match status" value="1"/>
</dbReference>
<dbReference type="PANTHER" id="PTHR11985">
    <property type="entry name" value="GLYCEROL-3-PHOSPHATE DEHYDROGENASE"/>
    <property type="match status" value="1"/>
</dbReference>
<protein>
    <submittedName>
        <fullName evidence="8">FAD-dependent oxidoreductase</fullName>
    </submittedName>
    <submittedName>
        <fullName evidence="9">Glycerol-3-phosphate dehydrogenase</fullName>
        <ecNumber evidence="9">1.1.5.3</ecNumber>
    </submittedName>
</protein>
<dbReference type="EC" id="1.1.5.3" evidence="9"/>
<feature type="domain" description="FAD dependent oxidoreductase" evidence="6">
    <location>
        <begin position="31"/>
        <end position="373"/>
    </location>
</feature>
<dbReference type="Proteomes" id="UP000546252">
    <property type="component" value="Unassembled WGS sequence"/>
</dbReference>
<dbReference type="PANTHER" id="PTHR11985:SF15">
    <property type="entry name" value="GLYCEROL-3-PHOSPHATE DEHYDROGENASE, MITOCHONDRIAL"/>
    <property type="match status" value="1"/>
</dbReference>
<reference evidence="8" key="1">
    <citation type="submission" date="2015-12" db="EMBL/GenBank/DDBJ databases">
        <authorList>
            <person name="Shamseldin A."/>
            <person name="Moawad H."/>
            <person name="Abd El-Rahim W.M."/>
            <person name="Sadowsky M.J."/>
        </authorList>
    </citation>
    <scope>NUCLEOTIDE SEQUENCE [LARGE SCALE GENOMIC DNA]</scope>
    <source>
        <strain evidence="8">CD08_7</strain>
    </source>
</reference>
<evidence type="ECO:0000259" key="7">
    <source>
        <dbReference type="Pfam" id="PF16901"/>
    </source>
</evidence>
<feature type="domain" description="Alpha-glycerophosphate oxidase C-terminal" evidence="7">
    <location>
        <begin position="434"/>
        <end position="557"/>
    </location>
</feature>
<proteinExistence type="inferred from homology"/>
<sequence length="582" mass="64088">MPDTTVTNGETRTPAQRAEVRRLKETPRASVLIIGGGINGVGTFRDLALQGVDVALVERGDYCQGASGASSHMIHGGIRYLENGEFRLVRESVVERNGLLKTAPHYVKPLQTTIPIFSTFSGILAAPLRFITHRQQGQPRERGAFLIKAGLTMYDWFSRDGGAVPRHRFAGRRSSLSQLPDLRPDVRYTATYFDASVHNPERMTLDVLRDGLNANAEVRATNYVSAVARDGETVTLRDELTGDEFPFTADVIVNATGAWVDGTNESLGEPSAFMGGTKGSHIVLDHPELLAACAGREMFFENTDGRIVLIYPIEDRVLVGTTDIDVDVNEPAVCTPEEVDYFIDLIGQVFPKIEVEPGHVVYSFSGVRPLPRHDATQPGFVSRDYRIEHRSVHTADQPVTMLSLVGGKWTTFRALSEHMTNDVLEILGKRRTVSTAGLAIGGGADFPKTVSGQKAWVMAHTGDGLSAERVEGLLTRYGTRAEEVIAHLRAGSDQDLDSTSELSHRELAYMVEHEQIGHLIDVLIRRTSLAFRGLVTAELLRELGETLAPLLDWDGAQTQNEIEHAERVLRDWHNVELKARVA</sequence>
<dbReference type="AlphaFoldDB" id="A0A0W8IFA9"/>
<evidence type="ECO:0000259" key="6">
    <source>
        <dbReference type="Pfam" id="PF01266"/>
    </source>
</evidence>
<dbReference type="PRINTS" id="PR01001">
    <property type="entry name" value="FADG3PDH"/>
</dbReference>
<dbReference type="SUPFAM" id="SSF51905">
    <property type="entry name" value="FAD/NAD(P)-binding domain"/>
    <property type="match status" value="1"/>
</dbReference>
<evidence type="ECO:0000313" key="11">
    <source>
        <dbReference type="Proteomes" id="UP000546252"/>
    </source>
</evidence>
<dbReference type="EMBL" id="JACJIH010000001">
    <property type="protein sequence ID" value="MBA8921624.1"/>
    <property type="molecule type" value="Genomic_DNA"/>
</dbReference>
<evidence type="ECO:0000313" key="9">
    <source>
        <dbReference type="EMBL" id="MBA8921624.1"/>
    </source>
</evidence>
<keyword evidence="5 9" id="KW-0560">Oxidoreductase</keyword>
<dbReference type="Pfam" id="PF01266">
    <property type="entry name" value="DAO"/>
    <property type="match status" value="1"/>
</dbReference>
<evidence type="ECO:0000313" key="8">
    <source>
        <dbReference type="EMBL" id="KUG58621.1"/>
    </source>
</evidence>
<dbReference type="InterPro" id="IPR006076">
    <property type="entry name" value="FAD-dep_OxRdtase"/>
</dbReference>
<accession>A0A0W8IFA9</accession>
<dbReference type="EMBL" id="LQBM01000003">
    <property type="protein sequence ID" value="KUG58621.1"/>
    <property type="molecule type" value="Genomic_DNA"/>
</dbReference>
<dbReference type="RefSeq" id="WP_058888300.1">
    <property type="nucleotide sequence ID" value="NZ_BAAAKT010000004.1"/>
</dbReference>
<dbReference type="InterPro" id="IPR036188">
    <property type="entry name" value="FAD/NAD-bd_sf"/>
</dbReference>
<dbReference type="OrthoDB" id="9766796at2"/>
<evidence type="ECO:0000256" key="3">
    <source>
        <dbReference type="ARBA" id="ARBA00022630"/>
    </source>
</evidence>
<evidence type="ECO:0000256" key="2">
    <source>
        <dbReference type="ARBA" id="ARBA00007330"/>
    </source>
</evidence>
<dbReference type="Proteomes" id="UP000054023">
    <property type="component" value="Unassembled WGS sequence"/>
</dbReference>
<dbReference type="GO" id="GO:0006072">
    <property type="term" value="P:glycerol-3-phosphate metabolic process"/>
    <property type="evidence" value="ECO:0007669"/>
    <property type="project" value="InterPro"/>
</dbReference>
<dbReference type="GO" id="GO:0004368">
    <property type="term" value="F:glycerol-3-phosphate dehydrogenase (quinone) activity"/>
    <property type="evidence" value="ECO:0007669"/>
    <property type="project" value="UniProtKB-EC"/>
</dbReference>
<organism evidence="8 10">
    <name type="scientific">Nesterenkonia jeotgali</name>
    <dbReference type="NCBI Taxonomy" id="317018"/>
    <lineage>
        <taxon>Bacteria</taxon>
        <taxon>Bacillati</taxon>
        <taxon>Actinomycetota</taxon>
        <taxon>Actinomycetes</taxon>
        <taxon>Micrococcales</taxon>
        <taxon>Micrococcaceae</taxon>
        <taxon>Nesterenkonia</taxon>
    </lineage>
</organism>
<keyword evidence="3" id="KW-0285">Flavoprotein</keyword>
<comment type="caution">
    <text evidence="8">The sequence shown here is derived from an EMBL/GenBank/DDBJ whole genome shotgun (WGS) entry which is preliminary data.</text>
</comment>
<dbReference type="InterPro" id="IPR031656">
    <property type="entry name" value="DAO_C"/>
</dbReference>
<evidence type="ECO:0000256" key="4">
    <source>
        <dbReference type="ARBA" id="ARBA00022827"/>
    </source>
</evidence>
<gene>
    <name evidence="8" type="ORF">AVL63_00630</name>
    <name evidence="9" type="ORF">HNR24_001557</name>
</gene>
<dbReference type="Gene3D" id="1.10.8.870">
    <property type="entry name" value="Alpha-glycerophosphate oxidase, cap domain"/>
    <property type="match status" value="1"/>
</dbReference>
<keyword evidence="4" id="KW-0274">FAD</keyword>
<dbReference type="Gene3D" id="3.30.9.10">
    <property type="entry name" value="D-Amino Acid Oxidase, subunit A, domain 2"/>
    <property type="match status" value="1"/>
</dbReference>
<evidence type="ECO:0000313" key="10">
    <source>
        <dbReference type="Proteomes" id="UP000054023"/>
    </source>
</evidence>
<reference evidence="9 11" key="3">
    <citation type="submission" date="2020-08" db="EMBL/GenBank/DDBJ databases">
        <title>Sequencing the genomes of 1000 actinobacteria strains.</title>
        <authorList>
            <person name="Klenk H.-P."/>
        </authorList>
    </citation>
    <scope>NUCLEOTIDE SEQUENCE [LARGE SCALE GENOMIC DNA]</scope>
    <source>
        <strain evidence="9 11">DSM 19081</strain>
    </source>
</reference>
<dbReference type="InterPro" id="IPR000447">
    <property type="entry name" value="G3P_DH_FAD-dep"/>
</dbReference>
<name>A0A0W8IFA9_9MICC</name>
<dbReference type="Gene3D" id="3.50.50.60">
    <property type="entry name" value="FAD/NAD(P)-binding domain"/>
    <property type="match status" value="1"/>
</dbReference>
<reference evidence="10" key="2">
    <citation type="submission" date="2015-12" db="EMBL/GenBank/DDBJ databases">
        <authorList>
            <person name="Nair G.R."/>
            <person name="Kaur G."/>
            <person name="Mayilraj S."/>
        </authorList>
    </citation>
    <scope>NUCLEOTIDE SEQUENCE [LARGE SCALE GENOMIC DNA]</scope>
    <source>
        <strain evidence="10">CD08_7</strain>
    </source>
</reference>